<dbReference type="SMART" id="SM01038">
    <property type="entry name" value="Bgal_small_N"/>
    <property type="match status" value="1"/>
</dbReference>
<evidence type="ECO:0000256" key="2">
    <source>
        <dbReference type="ARBA" id="ARBA00007401"/>
    </source>
</evidence>
<dbReference type="InterPro" id="IPR014718">
    <property type="entry name" value="GH-type_carb-bd"/>
</dbReference>
<keyword evidence="10" id="KW-1185">Reference proteome</keyword>
<dbReference type="GO" id="GO:0004565">
    <property type="term" value="F:beta-galactosidase activity"/>
    <property type="evidence" value="ECO:0007669"/>
    <property type="project" value="UniProtKB-EC"/>
</dbReference>
<dbReference type="Pfam" id="PF02929">
    <property type="entry name" value="Bgal_small_N"/>
    <property type="match status" value="1"/>
</dbReference>
<dbReference type="Pfam" id="PF16353">
    <property type="entry name" value="LacZ_4"/>
    <property type="match status" value="1"/>
</dbReference>
<dbReference type="STRING" id="498257.G2X631"/>
<evidence type="ECO:0000256" key="1">
    <source>
        <dbReference type="ARBA" id="ARBA00001412"/>
    </source>
</evidence>
<dbReference type="SUPFAM" id="SSF49303">
    <property type="entry name" value="beta-Galactosidase/glucuronidase domain"/>
    <property type="match status" value="2"/>
</dbReference>
<evidence type="ECO:0000256" key="6">
    <source>
        <dbReference type="ARBA" id="ARBA00032230"/>
    </source>
</evidence>
<dbReference type="GO" id="GO:0005990">
    <property type="term" value="P:lactose catabolic process"/>
    <property type="evidence" value="ECO:0007669"/>
    <property type="project" value="TreeGrafter"/>
</dbReference>
<dbReference type="InterPro" id="IPR036156">
    <property type="entry name" value="Beta-gal/glucu_dom_sf"/>
</dbReference>
<dbReference type="OrthoDB" id="408320at2759"/>
<dbReference type="InterPro" id="IPR023232">
    <property type="entry name" value="Glyco_hydro_2_AS"/>
</dbReference>
<organism evidence="9 10">
    <name type="scientific">Verticillium dahliae (strain VdLs.17 / ATCC MYA-4575 / FGSC 10137)</name>
    <name type="common">Verticillium wilt</name>
    <dbReference type="NCBI Taxonomy" id="498257"/>
    <lineage>
        <taxon>Eukaryota</taxon>
        <taxon>Fungi</taxon>
        <taxon>Dikarya</taxon>
        <taxon>Ascomycota</taxon>
        <taxon>Pezizomycotina</taxon>
        <taxon>Sordariomycetes</taxon>
        <taxon>Hypocreomycetidae</taxon>
        <taxon>Glomerellales</taxon>
        <taxon>Plectosphaerellaceae</taxon>
        <taxon>Verticillium</taxon>
    </lineage>
</organism>
<dbReference type="GeneID" id="20706810"/>
<dbReference type="FunFam" id="3.20.20.80:FF:000018">
    <property type="entry name" value="Beta-galactosidase"/>
    <property type="match status" value="1"/>
</dbReference>
<evidence type="ECO:0000313" key="10">
    <source>
        <dbReference type="Proteomes" id="UP000001611"/>
    </source>
</evidence>
<dbReference type="HOGENOM" id="CLU_002346_0_0_1"/>
<evidence type="ECO:0000259" key="8">
    <source>
        <dbReference type="SMART" id="SM01038"/>
    </source>
</evidence>
<dbReference type="PROSITE" id="PS00608">
    <property type="entry name" value="GLYCOSYL_HYDROL_F2_2"/>
    <property type="match status" value="1"/>
</dbReference>
<sequence length="1293" mass="145102">MAGSWAKAPGTSDKRWLRIRACPTKKGSAGAKSRMADSQGVNGADMEPSDGAGRRVGAGLEVLGKWSISKFWERNTDSESAFEPPRCEGDDHLTSGDAQRPQHERGGHAIVASLVGVRERDVDDQEEKTLAFHKDSKGSPRWKDQTGQGPGHHLPGYLTSESSAVSPRVKWSLPGGDALCHYTRRPVSYIRRCHLSCAEPLRLFANLDQASTMSIQHGAEPTIDEDAVLHFDVQVRANTPSSQSSASSEVRDESLAPPAFSRPGHHLPVATPDWNNLKVLHHNTLPPRSTFFTYPNEKDALTWDVSKAKAICLSGTWKFHLSTSPFDGPRNFWEAGYDHDAAEHQWSDIAVPGMWQCQGFGKGPQYTNYNFPFPVDPPNVSYTDNECGRHLTTFKVPHSFKNHQLRLRFEGVDSAFTVWVNGHKVGYSQGSRNPSEFDISRIVTAGRSATLAVEVYQRCDGTYIEDQDQWWLSGIFRDVYLHAFERFSPHDIHIQTLLDDDYKNAVLKVGVTTSEFTFVSLRLLDADGEPVFGETHHGATLAQGTTDLTFELPVKNPHKWTAETPYLYTLLLGFPGCVIPQRVGFRRTELVDGVFCVNGEPIKLRGVNRHEHHPDSGRAVPYEFLKRDLLQMKEYNINAIRTSHYINDPRLYDLADQLGLWILNEADLECHGFASVGGDASKFTSDNPDWKEAYVDRARQMVLRDKNHACVIIWSLGNEAFYGRNHQAMYDFIKSVDTTRLVHYEADYGARTVDIYSRMYSSVESVINAARDKDWEKPLVLCEYIHAMGNGPGAIREYVEAFYRYPRLMGGFVWEWANHGLRTKTKDGEEYMAYGGDFGDNPNDKNFVMDGLCFSDHTPTPGLVEYKKAIEPVQVLGLDGDEVTVINRYDFLTLDHLTCHAHFLTEDRRFAEISISIPKGVKPHTKAKIKIPRPSDLEVVAGKEAFLNLRFSLKVSTSWAPAGHEVAWGDIQIGQPDSLTASLQHLSIEPNTTPLPTITQESSNFLSITSSSGLKTWGFDLHEGTLTSVTRGDQPKLNLLTSPITLDFYRALTDNDRGGRFGWEWRDRRLHQTQAHVRSAEWRETKHSLEVTVHARIAPPVLAWGVDTATTFSFRGEACHITIKGTPRGLRLPGTFARIGLTLGLAGVDEVEWFGRGPGESYRDKKMSQRFGTWRRGVDALFIDYEFPQDGGNRTDVRWVKFKQLLSGGGDPGTLLTARFGDLEGASFSAMHYTTADLDECQHPYELHKRRRDDTIVRLDWAHHGLGTGSCGPATLPQYELRSEGFSYELLLE</sequence>
<name>G2X631_VERDV</name>
<evidence type="ECO:0000256" key="4">
    <source>
        <dbReference type="ARBA" id="ARBA00022801"/>
    </source>
</evidence>
<dbReference type="Pfam" id="PF02837">
    <property type="entry name" value="Glyco_hydro_2_N"/>
    <property type="match status" value="1"/>
</dbReference>
<dbReference type="InterPro" id="IPR004199">
    <property type="entry name" value="B-gal_small/dom_5"/>
</dbReference>
<dbReference type="GO" id="GO:0009341">
    <property type="term" value="C:beta-galactosidase complex"/>
    <property type="evidence" value="ECO:0007669"/>
    <property type="project" value="InterPro"/>
</dbReference>
<evidence type="ECO:0000256" key="3">
    <source>
        <dbReference type="ARBA" id="ARBA00012756"/>
    </source>
</evidence>
<comment type="catalytic activity">
    <reaction evidence="1">
        <text>Hydrolysis of terminal non-reducing beta-D-galactose residues in beta-D-galactosides.</text>
        <dbReference type="EC" id="3.2.1.23"/>
    </reaction>
</comment>
<dbReference type="SUPFAM" id="SSF49785">
    <property type="entry name" value="Galactose-binding domain-like"/>
    <property type="match status" value="1"/>
</dbReference>
<feature type="region of interest" description="Disordered" evidence="7">
    <location>
        <begin position="22"/>
        <end position="55"/>
    </location>
</feature>
<evidence type="ECO:0000313" key="9">
    <source>
        <dbReference type="EMBL" id="EGY14183.1"/>
    </source>
</evidence>
<dbReference type="Pfam" id="PF00703">
    <property type="entry name" value="Glyco_hydro_2"/>
    <property type="match status" value="1"/>
</dbReference>
<dbReference type="Proteomes" id="UP000001611">
    <property type="component" value="Chromosome 2"/>
</dbReference>
<accession>G2X631</accession>
<protein>
    <recommendedName>
        <fullName evidence="3">beta-galactosidase</fullName>
        <ecNumber evidence="3">3.2.1.23</ecNumber>
    </recommendedName>
    <alternativeName>
        <fullName evidence="6">Lactase</fullName>
    </alternativeName>
</protein>
<gene>
    <name evidence="9" type="ORF">VDAG_05347</name>
</gene>
<dbReference type="SUPFAM" id="SSF51445">
    <property type="entry name" value="(Trans)glycosidases"/>
    <property type="match status" value="1"/>
</dbReference>
<feature type="compositionally biased region" description="Basic and acidic residues" evidence="7">
    <location>
        <begin position="120"/>
        <end position="144"/>
    </location>
</feature>
<keyword evidence="4" id="KW-0378">Hydrolase</keyword>
<dbReference type="InterPro" id="IPR008979">
    <property type="entry name" value="Galactose-bd-like_sf"/>
</dbReference>
<dbReference type="Gene3D" id="2.60.120.260">
    <property type="entry name" value="Galactose-binding domain-like"/>
    <property type="match status" value="1"/>
</dbReference>
<feature type="domain" description="Beta galactosidase small chain/" evidence="8">
    <location>
        <begin position="1013"/>
        <end position="1293"/>
    </location>
</feature>
<feature type="compositionally biased region" description="Basic and acidic residues" evidence="7">
    <location>
        <begin position="85"/>
        <end position="106"/>
    </location>
</feature>
<dbReference type="InterPro" id="IPR006103">
    <property type="entry name" value="Glyco_hydro_2_cat"/>
</dbReference>
<dbReference type="PANTHER" id="PTHR46323">
    <property type="entry name" value="BETA-GALACTOSIDASE"/>
    <property type="match status" value="1"/>
</dbReference>
<dbReference type="InterPro" id="IPR017853">
    <property type="entry name" value="GH"/>
</dbReference>
<dbReference type="InterPro" id="IPR006104">
    <property type="entry name" value="Glyco_hydro_2_N"/>
</dbReference>
<dbReference type="OMA" id="WCDHGIL"/>
<dbReference type="GO" id="GO:0030246">
    <property type="term" value="F:carbohydrate binding"/>
    <property type="evidence" value="ECO:0007669"/>
    <property type="project" value="InterPro"/>
</dbReference>
<dbReference type="EC" id="3.2.1.23" evidence="3"/>
<dbReference type="SUPFAM" id="SSF74650">
    <property type="entry name" value="Galactose mutarotase-like"/>
    <property type="match status" value="1"/>
</dbReference>
<dbReference type="Gene3D" id="2.70.98.10">
    <property type="match status" value="1"/>
</dbReference>
<dbReference type="eggNOG" id="KOG2024">
    <property type="taxonomic scope" value="Eukaryota"/>
</dbReference>
<dbReference type="Pfam" id="PF02836">
    <property type="entry name" value="Glyco_hydro_2_C"/>
    <property type="match status" value="1"/>
</dbReference>
<dbReference type="KEGG" id="vda:VDAG_05347"/>
<evidence type="ECO:0000256" key="7">
    <source>
        <dbReference type="SAM" id="MobiDB-lite"/>
    </source>
</evidence>
<dbReference type="InParanoid" id="G2X631"/>
<dbReference type="InterPro" id="IPR013783">
    <property type="entry name" value="Ig-like_fold"/>
</dbReference>
<keyword evidence="5" id="KW-0326">Glycosidase</keyword>
<reference evidence="9 10" key="1">
    <citation type="submission" date="2008-03" db="EMBL/GenBank/DDBJ databases">
        <title>The Genome Sequence of Verticillium dahliae VdLs.17.</title>
        <authorList>
            <consortium name="The Broad Institute Genome Sequencing Platform"/>
            <person name="Ma L.-J.J."/>
            <person name="Klosterman S.J."/>
            <person name="Subbarao K."/>
            <person name="Dobinson K."/>
            <person name="Veronese P."/>
            <person name="Kang S."/>
            <person name="Gold S.E."/>
            <person name="Young S."/>
            <person name="Jaffe D."/>
            <person name="Gnerre S."/>
            <person name="Berlin A."/>
            <person name="Heiman D."/>
            <person name="Hepburn T."/>
            <person name="Sykes S."/>
            <person name="Alvarado L."/>
            <person name="Kodira C.D."/>
            <person name="Lander E."/>
            <person name="Galagan J."/>
            <person name="Nusbaum C."/>
            <person name="Birren B."/>
        </authorList>
    </citation>
    <scope>NUCLEOTIDE SEQUENCE [LARGE SCALE GENOMIC DNA]</scope>
    <source>
        <strain evidence="10">VdLs.17 / ATCC MYA-4575 / FGSC 10137</strain>
    </source>
</reference>
<dbReference type="Gene3D" id="3.20.20.80">
    <property type="entry name" value="Glycosidases"/>
    <property type="match status" value="1"/>
</dbReference>
<evidence type="ECO:0000256" key="5">
    <source>
        <dbReference type="ARBA" id="ARBA00023295"/>
    </source>
</evidence>
<dbReference type="EMBL" id="DS572704">
    <property type="protein sequence ID" value="EGY14183.1"/>
    <property type="molecule type" value="Genomic_DNA"/>
</dbReference>
<feature type="region of interest" description="Disordered" evidence="7">
    <location>
        <begin position="238"/>
        <end position="264"/>
    </location>
</feature>
<dbReference type="InterPro" id="IPR032312">
    <property type="entry name" value="LacZ_4"/>
</dbReference>
<dbReference type="PANTHER" id="PTHR46323:SF2">
    <property type="entry name" value="BETA-GALACTOSIDASE"/>
    <property type="match status" value="1"/>
</dbReference>
<dbReference type="InterPro" id="IPR011013">
    <property type="entry name" value="Gal_mutarotase_sf_dom"/>
</dbReference>
<proteinExistence type="inferred from homology"/>
<dbReference type="RefSeq" id="XP_009650537.1">
    <property type="nucleotide sequence ID" value="XM_009652242.1"/>
</dbReference>
<dbReference type="InterPro" id="IPR006102">
    <property type="entry name" value="Ig-like_GH2"/>
</dbReference>
<feature type="region of interest" description="Disordered" evidence="7">
    <location>
        <begin position="120"/>
        <end position="160"/>
    </location>
</feature>
<comment type="similarity">
    <text evidence="2">Belongs to the glycosyl hydrolase 2 family.</text>
</comment>
<dbReference type="InterPro" id="IPR006101">
    <property type="entry name" value="Glyco_hydro_2"/>
</dbReference>
<dbReference type="InterPro" id="IPR050347">
    <property type="entry name" value="Bact_Beta-galactosidase"/>
</dbReference>
<dbReference type="Gene3D" id="2.60.40.10">
    <property type="entry name" value="Immunoglobulins"/>
    <property type="match status" value="2"/>
</dbReference>
<dbReference type="PRINTS" id="PR00132">
    <property type="entry name" value="GLHYDRLASE2"/>
</dbReference>
<feature type="region of interest" description="Disordered" evidence="7">
    <location>
        <begin position="77"/>
        <end position="106"/>
    </location>
</feature>